<evidence type="ECO:0000256" key="2">
    <source>
        <dbReference type="ARBA" id="ARBA00009077"/>
    </source>
</evidence>
<comment type="cofactor">
    <cofactor evidence="1">
        <name>pyridoxal 5'-phosphate</name>
        <dbReference type="ChEBI" id="CHEBI:597326"/>
    </cofactor>
</comment>
<dbReference type="InterPro" id="IPR015421">
    <property type="entry name" value="PyrdxlP-dep_Trfase_major"/>
</dbReference>
<dbReference type="PANTHER" id="PTHR11808:SF15">
    <property type="entry name" value="CYSTATHIONINE GAMMA-LYASE"/>
    <property type="match status" value="1"/>
</dbReference>
<feature type="non-terminal residue" evidence="4">
    <location>
        <position position="325"/>
    </location>
</feature>
<proteinExistence type="inferred from homology"/>
<dbReference type="CDD" id="cd00614">
    <property type="entry name" value="CGS_like"/>
    <property type="match status" value="1"/>
</dbReference>
<accession>A0A382HD82</accession>
<dbReference type="Gene3D" id="3.40.640.10">
    <property type="entry name" value="Type I PLP-dependent aspartate aminotransferase-like (Major domain)"/>
    <property type="match status" value="1"/>
</dbReference>
<protein>
    <recommendedName>
        <fullName evidence="5">Cystathionine gamma-synthase</fullName>
    </recommendedName>
</protein>
<keyword evidence="3" id="KW-0663">Pyridoxal phosphate</keyword>
<name>A0A382HD82_9ZZZZ</name>
<dbReference type="PROSITE" id="PS00868">
    <property type="entry name" value="CYS_MET_METAB_PP"/>
    <property type="match status" value="1"/>
</dbReference>
<dbReference type="InterPro" id="IPR000277">
    <property type="entry name" value="Cys/Met-Metab_PyrdxlP-dep_enz"/>
</dbReference>
<dbReference type="InterPro" id="IPR015424">
    <property type="entry name" value="PyrdxlP-dep_Trfase"/>
</dbReference>
<sequence length="325" mass="35505">MKFDTKIVRSGIEPDPTTGAIVPPIYQTATYVLPEVGRDLGFDYTRSANPTREILENNLAAIEGGKFGTCFSSGMSAVDSVLKLLKKGDHVVCSDDVYGGVSRHFNKILVNYGLTFTYVDSSNPENVKNAITSDTKLLWVETPTNPLLKVTDLDAMSQIAKDHGIFFGVDSTFATPVFLRPIEFGADIVMHSTTKYISGHNQIIGGIIITNDEGIHEKMKFVQKTIGAVPSPFDCWLTLLGVKTLHLRMKRHASNAQAVAEFLESHPQVEKITYPGLESHPQYAVAKEQMDGFSGMISFELKDGIPAGKTLMNSVKLCSLAESLG</sequence>
<organism evidence="4">
    <name type="scientific">marine metagenome</name>
    <dbReference type="NCBI Taxonomy" id="408172"/>
    <lineage>
        <taxon>unclassified sequences</taxon>
        <taxon>metagenomes</taxon>
        <taxon>ecological metagenomes</taxon>
    </lineage>
</organism>
<gene>
    <name evidence="4" type="ORF">METZ01_LOCUS237275</name>
</gene>
<comment type="similarity">
    <text evidence="2">Belongs to the trans-sulfuration enzymes family.</text>
</comment>
<dbReference type="GO" id="GO:0019343">
    <property type="term" value="P:cysteine biosynthetic process via cystathionine"/>
    <property type="evidence" value="ECO:0007669"/>
    <property type="project" value="TreeGrafter"/>
</dbReference>
<dbReference type="Pfam" id="PF01053">
    <property type="entry name" value="Cys_Met_Meta_PP"/>
    <property type="match status" value="1"/>
</dbReference>
<dbReference type="Gene3D" id="3.90.1150.10">
    <property type="entry name" value="Aspartate Aminotransferase, domain 1"/>
    <property type="match status" value="1"/>
</dbReference>
<evidence type="ECO:0000256" key="1">
    <source>
        <dbReference type="ARBA" id="ARBA00001933"/>
    </source>
</evidence>
<dbReference type="GO" id="GO:0019346">
    <property type="term" value="P:transsulfuration"/>
    <property type="evidence" value="ECO:0007669"/>
    <property type="project" value="InterPro"/>
</dbReference>
<dbReference type="GO" id="GO:0005737">
    <property type="term" value="C:cytoplasm"/>
    <property type="evidence" value="ECO:0007669"/>
    <property type="project" value="TreeGrafter"/>
</dbReference>
<dbReference type="GO" id="GO:0004123">
    <property type="term" value="F:cystathionine gamma-lyase activity"/>
    <property type="evidence" value="ECO:0007669"/>
    <property type="project" value="TreeGrafter"/>
</dbReference>
<dbReference type="FunFam" id="3.40.640.10:FF:000009">
    <property type="entry name" value="Cystathionine gamma-synthase homolog"/>
    <property type="match status" value="1"/>
</dbReference>
<evidence type="ECO:0000313" key="4">
    <source>
        <dbReference type="EMBL" id="SVB84421.1"/>
    </source>
</evidence>
<reference evidence="4" key="1">
    <citation type="submission" date="2018-05" db="EMBL/GenBank/DDBJ databases">
        <authorList>
            <person name="Lanie J.A."/>
            <person name="Ng W.-L."/>
            <person name="Kazmierczak K.M."/>
            <person name="Andrzejewski T.M."/>
            <person name="Davidsen T.M."/>
            <person name="Wayne K.J."/>
            <person name="Tettelin H."/>
            <person name="Glass J.I."/>
            <person name="Rusch D."/>
            <person name="Podicherti R."/>
            <person name="Tsui H.-C.T."/>
            <person name="Winkler M.E."/>
        </authorList>
    </citation>
    <scope>NUCLEOTIDE SEQUENCE</scope>
</reference>
<evidence type="ECO:0008006" key="5">
    <source>
        <dbReference type="Google" id="ProtNLM"/>
    </source>
</evidence>
<dbReference type="PANTHER" id="PTHR11808">
    <property type="entry name" value="TRANS-SULFURATION ENZYME FAMILY MEMBER"/>
    <property type="match status" value="1"/>
</dbReference>
<dbReference type="InterPro" id="IPR015422">
    <property type="entry name" value="PyrdxlP-dep_Trfase_small"/>
</dbReference>
<evidence type="ECO:0000256" key="3">
    <source>
        <dbReference type="ARBA" id="ARBA00022898"/>
    </source>
</evidence>
<dbReference type="AlphaFoldDB" id="A0A382HD82"/>
<dbReference type="GO" id="GO:0030170">
    <property type="term" value="F:pyridoxal phosphate binding"/>
    <property type="evidence" value="ECO:0007669"/>
    <property type="project" value="InterPro"/>
</dbReference>
<dbReference type="EMBL" id="UINC01060183">
    <property type="protein sequence ID" value="SVB84421.1"/>
    <property type="molecule type" value="Genomic_DNA"/>
</dbReference>
<dbReference type="InterPro" id="IPR054542">
    <property type="entry name" value="Cys_met_metab_PP"/>
</dbReference>
<dbReference type="SUPFAM" id="SSF53383">
    <property type="entry name" value="PLP-dependent transferases"/>
    <property type="match status" value="1"/>
</dbReference>
<dbReference type="PIRSF" id="PIRSF001434">
    <property type="entry name" value="CGS"/>
    <property type="match status" value="1"/>
</dbReference>